<dbReference type="AlphaFoldDB" id="A0A7S3CDK7"/>
<protein>
    <recommendedName>
        <fullName evidence="2">CS domain-containing protein</fullName>
    </recommendedName>
</protein>
<feature type="region of interest" description="Disordered" evidence="1">
    <location>
        <begin position="16"/>
        <end position="76"/>
    </location>
</feature>
<evidence type="ECO:0000313" key="3">
    <source>
        <dbReference type="EMBL" id="CAE0193275.1"/>
    </source>
</evidence>
<gene>
    <name evidence="3" type="ORF">CROS1456_LOCUS6365</name>
</gene>
<proteinExistence type="predicted"/>
<dbReference type="PANTHER" id="PTHR13164">
    <property type="entry name" value="CALICYLIN BINDING PROTEIN"/>
    <property type="match status" value="1"/>
</dbReference>
<dbReference type="PROSITE" id="PS51203">
    <property type="entry name" value="CS"/>
    <property type="match status" value="1"/>
</dbReference>
<accession>A0A7S3CDK7</accession>
<dbReference type="InterPro" id="IPR052289">
    <property type="entry name" value="Calcyclin-binding_UBL-bridge"/>
</dbReference>
<feature type="domain" description="CS" evidence="2">
    <location>
        <begin position="212"/>
        <end position="305"/>
    </location>
</feature>
<reference evidence="3" key="1">
    <citation type="submission" date="2021-01" db="EMBL/GenBank/DDBJ databases">
        <authorList>
            <person name="Corre E."/>
            <person name="Pelletier E."/>
            <person name="Niang G."/>
            <person name="Scheremetjew M."/>
            <person name="Finn R."/>
            <person name="Kale V."/>
            <person name="Holt S."/>
            <person name="Cochrane G."/>
            <person name="Meng A."/>
            <person name="Brown T."/>
            <person name="Cohen L."/>
        </authorList>
    </citation>
    <scope>NUCLEOTIDE SEQUENCE</scope>
    <source>
        <strain evidence="3">RCC1871</strain>
    </source>
</reference>
<organism evidence="3">
    <name type="scientific">Chloropicon roscoffensis</name>
    <dbReference type="NCBI Taxonomy" id="1461544"/>
    <lineage>
        <taxon>Eukaryota</taxon>
        <taxon>Viridiplantae</taxon>
        <taxon>Chlorophyta</taxon>
        <taxon>Chloropicophyceae</taxon>
        <taxon>Chloropicales</taxon>
        <taxon>Chloropicaceae</taxon>
        <taxon>Chloropicon</taxon>
    </lineage>
</organism>
<dbReference type="SUPFAM" id="SSF49764">
    <property type="entry name" value="HSP20-like chaperones"/>
    <property type="match status" value="2"/>
</dbReference>
<dbReference type="InterPro" id="IPR007052">
    <property type="entry name" value="CS_dom"/>
</dbReference>
<dbReference type="Gene3D" id="2.60.40.790">
    <property type="match status" value="2"/>
</dbReference>
<dbReference type="CDD" id="cd06463">
    <property type="entry name" value="p23_like"/>
    <property type="match status" value="1"/>
</dbReference>
<dbReference type="GO" id="GO:0005634">
    <property type="term" value="C:nucleus"/>
    <property type="evidence" value="ECO:0007669"/>
    <property type="project" value="TreeGrafter"/>
</dbReference>
<dbReference type="EMBL" id="HBHZ01008234">
    <property type="protein sequence ID" value="CAE0193275.1"/>
    <property type="molecule type" value="Transcribed_RNA"/>
</dbReference>
<evidence type="ECO:0000259" key="2">
    <source>
        <dbReference type="PROSITE" id="PS51203"/>
    </source>
</evidence>
<dbReference type="InterPro" id="IPR008978">
    <property type="entry name" value="HSP20-like_chaperone"/>
</dbReference>
<name>A0A7S3CDK7_9CHLO</name>
<sequence>MTDYGRWDSYVANLALSSDSEGEGTPDAAATEAEDGGEELSYGWGKPLDERGQIDRSGALTVGNAKGNALSTNEAPRKTVPIRDWSWDQTEDSVRVTLDVTRASEACVSDVTRRPDFSQDMVRAKMRPREVEVRCCDKENTWELTFGLEGLPGIDPEASSFAMSATPGDAKGSRPKQSIVLSLAKSDAGRRWDACGRETSVSPCERAKEDAVTITDYSWSDGEQSATVYLKVPGLKPGLGDEAVQVRFRELSFDAKCAVGGKRYSFAVTELPMEIEVTKCSYTVRENELRIRLRKWAKCSWFKLQVHRG</sequence>
<dbReference type="Pfam" id="PF04969">
    <property type="entry name" value="CS"/>
    <property type="match status" value="2"/>
</dbReference>
<dbReference type="PANTHER" id="PTHR13164:SF3">
    <property type="entry name" value="CALCYCLIN-BINDING PROTEIN"/>
    <property type="match status" value="1"/>
</dbReference>
<evidence type="ECO:0000256" key="1">
    <source>
        <dbReference type="SAM" id="MobiDB-lite"/>
    </source>
</evidence>